<dbReference type="InterPro" id="IPR019050">
    <property type="entry name" value="FDF_dom"/>
</dbReference>
<gene>
    <name evidence="12" type="ORF">TorRG33x02_181040</name>
</gene>
<dbReference type="InterPro" id="IPR025609">
    <property type="entry name" value="Lsm14-like_N"/>
</dbReference>
<dbReference type="GO" id="GO:0034063">
    <property type="term" value="P:stress granule assembly"/>
    <property type="evidence" value="ECO:0007669"/>
    <property type="project" value="TreeGrafter"/>
</dbReference>
<dbReference type="FunCoup" id="A0A2P5EKK5">
    <property type="interactions" value="2472"/>
</dbReference>
<feature type="compositionally biased region" description="Low complexity" evidence="8">
    <location>
        <begin position="225"/>
        <end position="238"/>
    </location>
</feature>
<dbReference type="GO" id="GO:0006397">
    <property type="term" value="P:mRNA processing"/>
    <property type="evidence" value="ECO:0007669"/>
    <property type="project" value="UniProtKB-KW"/>
</dbReference>
<organism evidence="12 13">
    <name type="scientific">Trema orientale</name>
    <name type="common">Charcoal tree</name>
    <name type="synonym">Celtis orientalis</name>
    <dbReference type="NCBI Taxonomy" id="63057"/>
    <lineage>
        <taxon>Eukaryota</taxon>
        <taxon>Viridiplantae</taxon>
        <taxon>Streptophyta</taxon>
        <taxon>Embryophyta</taxon>
        <taxon>Tracheophyta</taxon>
        <taxon>Spermatophyta</taxon>
        <taxon>Magnoliopsida</taxon>
        <taxon>eudicotyledons</taxon>
        <taxon>Gunneridae</taxon>
        <taxon>Pentapetalae</taxon>
        <taxon>rosids</taxon>
        <taxon>fabids</taxon>
        <taxon>Rosales</taxon>
        <taxon>Cannabaceae</taxon>
        <taxon>Trema</taxon>
    </lineage>
</organism>
<dbReference type="Gene3D" id="2.30.30.100">
    <property type="match status" value="1"/>
</dbReference>
<dbReference type="STRING" id="63057.A0A2P5EKK5"/>
<evidence type="ECO:0000256" key="7">
    <source>
        <dbReference type="PROSITE-ProRule" id="PRU00846"/>
    </source>
</evidence>
<comment type="caution">
    <text evidence="12">The sequence shown here is derived from an EMBL/GenBank/DDBJ whole genome shotgun (WGS) entry which is preliminary data.</text>
</comment>
<dbReference type="AlphaFoldDB" id="A0A2P5EKK5"/>
<dbReference type="GO" id="GO:0033962">
    <property type="term" value="P:P-body assembly"/>
    <property type="evidence" value="ECO:0007669"/>
    <property type="project" value="TreeGrafter"/>
</dbReference>
<dbReference type="Pfam" id="PF09532">
    <property type="entry name" value="FDF"/>
    <property type="match status" value="1"/>
</dbReference>
<feature type="compositionally biased region" description="Polar residues" evidence="8">
    <location>
        <begin position="122"/>
        <end position="135"/>
    </location>
</feature>
<dbReference type="SMART" id="SM01199">
    <property type="entry name" value="FDF"/>
    <property type="match status" value="1"/>
</dbReference>
<comment type="subcellular location">
    <subcellularLocation>
        <location evidence="1">Cytoplasm</location>
        <location evidence="1">P-body</location>
    </subcellularLocation>
</comment>
<evidence type="ECO:0000256" key="3">
    <source>
        <dbReference type="ARBA" id="ARBA00022490"/>
    </source>
</evidence>
<dbReference type="InterPro" id="IPR047575">
    <property type="entry name" value="Sm"/>
</dbReference>
<dbReference type="CDD" id="cd01736">
    <property type="entry name" value="LSm14_N"/>
    <property type="match status" value="1"/>
</dbReference>
<comment type="similarity">
    <text evidence="2">Belongs to the LSM14 family.</text>
</comment>
<evidence type="ECO:0000256" key="2">
    <source>
        <dbReference type="ARBA" id="ARBA00010415"/>
    </source>
</evidence>
<feature type="domain" description="DFDF" evidence="9">
    <location>
        <begin position="393"/>
        <end position="429"/>
    </location>
</feature>
<feature type="region of interest" description="Disordered" evidence="8">
    <location>
        <begin position="217"/>
        <end position="238"/>
    </location>
</feature>
<dbReference type="PANTHER" id="PTHR13586">
    <property type="entry name" value="SCD6 PROTEIN-RELATED"/>
    <property type="match status" value="1"/>
</dbReference>
<evidence type="ECO:0000313" key="12">
    <source>
        <dbReference type="EMBL" id="PON86054.1"/>
    </source>
</evidence>
<dbReference type="PANTHER" id="PTHR13586:SF23">
    <property type="entry name" value="DECAPPING 5-LIKE PROTEIN-RELATED"/>
    <property type="match status" value="1"/>
</dbReference>
<evidence type="ECO:0000259" key="10">
    <source>
        <dbReference type="PROSITE" id="PS51513"/>
    </source>
</evidence>
<accession>A0A2P5EKK5</accession>
<dbReference type="OrthoDB" id="21539at2759"/>
<evidence type="ECO:0000256" key="8">
    <source>
        <dbReference type="SAM" id="MobiDB-lite"/>
    </source>
</evidence>
<dbReference type="Proteomes" id="UP000237000">
    <property type="component" value="Unassembled WGS sequence"/>
</dbReference>
<evidence type="ECO:0000313" key="13">
    <source>
        <dbReference type="Proteomes" id="UP000237000"/>
    </source>
</evidence>
<feature type="compositionally biased region" description="Polar residues" evidence="8">
    <location>
        <begin position="147"/>
        <end position="198"/>
    </location>
</feature>
<dbReference type="InterPro" id="IPR025761">
    <property type="entry name" value="FFD_box"/>
</dbReference>
<feature type="short sequence motif" description="FFD box" evidence="7">
    <location>
        <begin position="458"/>
        <end position="473"/>
    </location>
</feature>
<keyword evidence="3" id="KW-0963">Cytoplasm</keyword>
<evidence type="ECO:0000259" key="9">
    <source>
        <dbReference type="PROSITE" id="PS51512"/>
    </source>
</evidence>
<dbReference type="PROSITE" id="PS52002">
    <property type="entry name" value="SM"/>
    <property type="match status" value="1"/>
</dbReference>
<protein>
    <submittedName>
        <fullName evidence="12">Lsm14-DFDF-FFD-domain containing protein</fullName>
    </submittedName>
</protein>
<evidence type="ECO:0000259" key="11">
    <source>
        <dbReference type="PROSITE" id="PS52002"/>
    </source>
</evidence>
<dbReference type="InParanoid" id="A0A2P5EKK5"/>
<dbReference type="InterPro" id="IPR010920">
    <property type="entry name" value="LSM_dom_sf"/>
</dbReference>
<sequence>MASESAASAGDSYIGSFISLISKYEIRYEGVLYHLNVKDSTIGLRNVRSFGTEGRKKDGGQVPPSEKVYEYILFRGSDIKDLQVKSSPPARTEEQIHNDPAIIQSHSAAVPASSTPLASVKRNSLTESPQWQDTPALTIRGHPGTLSPYQSTAQLPQSELSPLTQTTTYQQASNGTSISTFHPPQHHVSSQPQSVMSDPLTRQQLLQAPEILASTTLGSANISEPRTPVSSSPPSTSVNPKFLLSPSLVQYSTTSLDVPSSLPTLTSLPSHSTSLAANTLTMSSFPSSGQDFNENQVVHKAVSESVPVPVLPAHSVPYPAPPLLGSNLRPLLTQSPILLTPDQSALPGPHMLPSTQKLYPNQNDMGALLPISPNLSSSFHTPVTQAPLLPLPTATQQTVQFTEEFDFTAMNEKFKKDEVWGYLGKAKPMDKAEGPEENVAGRHLEGKEVQGLITDPKPAYKKDDFFDTISCNSLSRGRGAIHGQHRFSERMKQDTETFGIQQRPNLGYGGYGAGRGENFRGGINWGRGFGYGGRGLGGNMPF</sequence>
<reference evidence="13" key="1">
    <citation type="submission" date="2016-06" db="EMBL/GenBank/DDBJ databases">
        <title>Parallel loss of symbiosis genes in relatives of nitrogen-fixing non-legume Parasponia.</title>
        <authorList>
            <person name="Van Velzen R."/>
            <person name="Holmer R."/>
            <person name="Bu F."/>
            <person name="Rutten L."/>
            <person name="Van Zeijl A."/>
            <person name="Liu W."/>
            <person name="Santuari L."/>
            <person name="Cao Q."/>
            <person name="Sharma T."/>
            <person name="Shen D."/>
            <person name="Roswanjaya Y."/>
            <person name="Wardhani T."/>
            <person name="Kalhor M.S."/>
            <person name="Jansen J."/>
            <person name="Van den Hoogen J."/>
            <person name="Gungor B."/>
            <person name="Hartog M."/>
            <person name="Hontelez J."/>
            <person name="Verver J."/>
            <person name="Yang W.-C."/>
            <person name="Schijlen E."/>
            <person name="Repin R."/>
            <person name="Schilthuizen M."/>
            <person name="Schranz E."/>
            <person name="Heidstra R."/>
            <person name="Miyata K."/>
            <person name="Fedorova E."/>
            <person name="Kohlen W."/>
            <person name="Bisseling T."/>
            <person name="Smit S."/>
            <person name="Geurts R."/>
        </authorList>
    </citation>
    <scope>NUCLEOTIDE SEQUENCE [LARGE SCALE GENOMIC DNA]</scope>
    <source>
        <strain evidence="13">cv. RG33-2</strain>
    </source>
</reference>
<dbReference type="GO" id="GO:0003729">
    <property type="term" value="F:mRNA binding"/>
    <property type="evidence" value="ECO:0007669"/>
    <property type="project" value="TreeGrafter"/>
</dbReference>
<dbReference type="EMBL" id="JXTC01000137">
    <property type="protein sequence ID" value="PON86054.1"/>
    <property type="molecule type" value="Genomic_DNA"/>
</dbReference>
<feature type="domain" description="FFD box profile" evidence="10">
    <location>
        <begin position="458"/>
        <end position="473"/>
    </location>
</feature>
<evidence type="ECO:0000256" key="1">
    <source>
        <dbReference type="ARBA" id="ARBA00004201"/>
    </source>
</evidence>
<dbReference type="InterPro" id="IPR025762">
    <property type="entry name" value="DFDF"/>
</dbReference>
<name>A0A2P5EKK5_TREOI</name>
<dbReference type="PROSITE" id="PS51512">
    <property type="entry name" value="DFDF"/>
    <property type="match status" value="1"/>
</dbReference>
<feature type="region of interest" description="Disordered" evidence="8">
    <location>
        <begin position="122"/>
        <end position="198"/>
    </location>
</feature>
<keyword evidence="13" id="KW-1185">Reference proteome</keyword>
<dbReference type="Pfam" id="PF12701">
    <property type="entry name" value="LSM14"/>
    <property type="match status" value="1"/>
</dbReference>
<dbReference type="FunFam" id="2.30.30.100:FF:000033">
    <property type="entry name" value="Trailer hitch, isoform C"/>
    <property type="match status" value="1"/>
</dbReference>
<comment type="function">
    <text evidence="6">As a component of the decapping complex, involved in the degradation of mRNAs. Promotes P-body formation. Translational repressor.</text>
</comment>
<dbReference type="PROSITE" id="PS51513">
    <property type="entry name" value="FFD"/>
    <property type="match status" value="1"/>
</dbReference>
<dbReference type="SUPFAM" id="SSF50182">
    <property type="entry name" value="Sm-like ribonucleoproteins"/>
    <property type="match status" value="1"/>
</dbReference>
<keyword evidence="5" id="KW-0507">mRNA processing</keyword>
<feature type="domain" description="Sm" evidence="11">
    <location>
        <begin position="5"/>
        <end position="88"/>
    </location>
</feature>
<keyword evidence="4" id="KW-0678">Repressor</keyword>
<evidence type="ECO:0000256" key="5">
    <source>
        <dbReference type="ARBA" id="ARBA00022664"/>
    </source>
</evidence>
<evidence type="ECO:0000256" key="6">
    <source>
        <dbReference type="ARBA" id="ARBA00059323"/>
    </source>
</evidence>
<evidence type="ECO:0000256" key="4">
    <source>
        <dbReference type="ARBA" id="ARBA00022491"/>
    </source>
</evidence>
<dbReference type="GO" id="GO:0000932">
    <property type="term" value="C:P-body"/>
    <property type="evidence" value="ECO:0007669"/>
    <property type="project" value="UniProtKB-SubCell"/>
</dbReference>
<proteinExistence type="inferred from homology"/>
<dbReference type="SMART" id="SM01271">
    <property type="entry name" value="LSM14"/>
    <property type="match status" value="1"/>
</dbReference>